<proteinExistence type="predicted"/>
<feature type="transmembrane region" description="Helical" evidence="1">
    <location>
        <begin position="328"/>
        <end position="345"/>
    </location>
</feature>
<feature type="transmembrane region" description="Helical" evidence="1">
    <location>
        <begin position="376"/>
        <end position="393"/>
    </location>
</feature>
<dbReference type="EMBL" id="QASA01000001">
    <property type="protein sequence ID" value="RDC64293.1"/>
    <property type="molecule type" value="Genomic_DNA"/>
</dbReference>
<evidence type="ECO:0000256" key="1">
    <source>
        <dbReference type="SAM" id="Phobius"/>
    </source>
</evidence>
<accession>A0A369QH91</accession>
<comment type="caution">
    <text evidence="3">The sequence shown here is derived from an EMBL/GenBank/DDBJ whole genome shotgun (WGS) entry which is preliminary data.</text>
</comment>
<dbReference type="OrthoDB" id="642680at2"/>
<feature type="transmembrane region" description="Helical" evidence="1">
    <location>
        <begin position="262"/>
        <end position="280"/>
    </location>
</feature>
<keyword evidence="1" id="KW-0812">Transmembrane</keyword>
<keyword evidence="1" id="KW-1133">Transmembrane helix</keyword>
<name>A0A369QH91_9BACT</name>
<feature type="transmembrane region" description="Helical" evidence="1">
    <location>
        <begin position="130"/>
        <end position="148"/>
    </location>
</feature>
<feature type="transmembrane region" description="Helical" evidence="1">
    <location>
        <begin position="178"/>
        <end position="194"/>
    </location>
</feature>
<reference evidence="3 4" key="1">
    <citation type="submission" date="2018-04" db="EMBL/GenBank/DDBJ databases">
        <title>Adhaeribacter sp. HMF7616 genome sequencing and assembly.</title>
        <authorList>
            <person name="Kang H."/>
            <person name="Kang J."/>
            <person name="Cha I."/>
            <person name="Kim H."/>
            <person name="Joh K."/>
        </authorList>
    </citation>
    <scope>NUCLEOTIDE SEQUENCE [LARGE SCALE GENOMIC DNA]</scope>
    <source>
        <strain evidence="3 4">HMF7616</strain>
    </source>
</reference>
<protein>
    <recommendedName>
        <fullName evidence="2">DUF2157 domain-containing protein</fullName>
    </recommendedName>
</protein>
<evidence type="ECO:0000259" key="2">
    <source>
        <dbReference type="Pfam" id="PF09925"/>
    </source>
</evidence>
<feature type="transmembrane region" description="Helical" evidence="1">
    <location>
        <begin position="74"/>
        <end position="93"/>
    </location>
</feature>
<feature type="transmembrane region" description="Helical" evidence="1">
    <location>
        <begin position="105"/>
        <end position="124"/>
    </location>
</feature>
<evidence type="ECO:0000313" key="3">
    <source>
        <dbReference type="EMBL" id="RDC64293.1"/>
    </source>
</evidence>
<dbReference type="InterPro" id="IPR018677">
    <property type="entry name" value="DUF2157"/>
</dbReference>
<dbReference type="RefSeq" id="WP_158546171.1">
    <property type="nucleotide sequence ID" value="NZ_QASA01000001.1"/>
</dbReference>
<keyword evidence="4" id="KW-1185">Reference proteome</keyword>
<feature type="transmembrane region" description="Helical" evidence="1">
    <location>
        <begin position="300"/>
        <end position="316"/>
    </location>
</feature>
<feature type="transmembrane region" description="Helical" evidence="1">
    <location>
        <begin position="229"/>
        <end position="250"/>
    </location>
</feature>
<evidence type="ECO:0000313" key="4">
    <source>
        <dbReference type="Proteomes" id="UP000253919"/>
    </source>
</evidence>
<keyword evidence="1" id="KW-0472">Membrane</keyword>
<dbReference type="AlphaFoldDB" id="A0A369QH91"/>
<feature type="transmembrane region" description="Helical" evidence="1">
    <location>
        <begin position="399"/>
        <end position="421"/>
    </location>
</feature>
<sequence>MRILKDLPELLQAEVITPDTADKIRDYYKSKSRSSTSTNPLFIVFGILGALLIGLGIILIMAHNWDELSRSTKTILSFLPLLIGQGICAYVLIKKQDSRAWRESGSAFLFFAVGASIALVSQIYNIPGGSGTFLFTWMLLCLPLVYILKSSITSLLYISGSTYYATQIGYWSNFTVPYLYWLLLIGVLPHYYQLYQLKPNSNFTTFHHWLAPVSLTIALGTVAQKADELLFIAYFGLFSSFYMFGDLKFLAPHKLRNNGYKVIGTLGTMALLLVLSFNWLWDDLQSRPFPFNQLAKAPEFYASVITSLVATGLLYFSFKNKPLSRIQPLAPGFLFFIFLFVLGHFSPAAVVLINVYILLIGVLTVKSGVRQNHLGLLNLGLLLITALVVCRFFDTDLSFVIRGILFVLVGLGFFMANYWLLQKRKTHEY</sequence>
<dbReference type="Proteomes" id="UP000253919">
    <property type="component" value="Unassembled WGS sequence"/>
</dbReference>
<gene>
    <name evidence="3" type="ORF">AHMF7616_02906</name>
</gene>
<feature type="domain" description="DUF2157" evidence="2">
    <location>
        <begin position="10"/>
        <end position="152"/>
    </location>
</feature>
<feature type="transmembrane region" description="Helical" evidence="1">
    <location>
        <begin position="41"/>
        <end position="62"/>
    </location>
</feature>
<dbReference type="Pfam" id="PF09925">
    <property type="entry name" value="DUF2157"/>
    <property type="match status" value="1"/>
</dbReference>
<organism evidence="3 4">
    <name type="scientific">Adhaeribacter pallidiroseus</name>
    <dbReference type="NCBI Taxonomy" id="2072847"/>
    <lineage>
        <taxon>Bacteria</taxon>
        <taxon>Pseudomonadati</taxon>
        <taxon>Bacteroidota</taxon>
        <taxon>Cytophagia</taxon>
        <taxon>Cytophagales</taxon>
        <taxon>Hymenobacteraceae</taxon>
        <taxon>Adhaeribacter</taxon>
    </lineage>
</organism>
<feature type="transmembrane region" description="Helical" evidence="1">
    <location>
        <begin position="206"/>
        <end position="223"/>
    </location>
</feature>